<dbReference type="InterPro" id="IPR010243">
    <property type="entry name" value="RNA_pol_bsu_bac"/>
</dbReference>
<evidence type="ECO:0000259" key="10">
    <source>
        <dbReference type="Pfam" id="PF04560"/>
    </source>
</evidence>
<dbReference type="FunFam" id="3.90.1800.10:FF:000001">
    <property type="entry name" value="DNA-directed RNA polymerase subunit beta"/>
    <property type="match status" value="1"/>
</dbReference>
<dbReference type="InterPro" id="IPR015712">
    <property type="entry name" value="DNA-dir_RNA_pol_su2"/>
</dbReference>
<evidence type="ECO:0000256" key="4">
    <source>
        <dbReference type="ARBA" id="ARBA00023163"/>
    </source>
</evidence>
<evidence type="ECO:0000259" key="11">
    <source>
        <dbReference type="Pfam" id="PF04561"/>
    </source>
</evidence>
<gene>
    <name evidence="6 15" type="primary">rpoB</name>
    <name evidence="15" type="ORF">DDT42_00463</name>
</gene>
<dbReference type="InterPro" id="IPR007644">
    <property type="entry name" value="RNA_pol_bsu_protrusion"/>
</dbReference>
<feature type="domain" description="RNA polymerase Rpb2" evidence="11">
    <location>
        <begin position="131"/>
        <end position="202"/>
    </location>
</feature>
<dbReference type="InterPro" id="IPR007642">
    <property type="entry name" value="RNA_pol_Rpb2_2"/>
</dbReference>
<evidence type="ECO:0000256" key="7">
    <source>
        <dbReference type="RuleBase" id="RU000434"/>
    </source>
</evidence>
<evidence type="ECO:0000256" key="6">
    <source>
        <dbReference type="HAMAP-Rule" id="MF_01321"/>
    </source>
</evidence>
<dbReference type="CDD" id="cd00653">
    <property type="entry name" value="RNA_pol_B_RPB2"/>
    <property type="match status" value="1"/>
</dbReference>
<evidence type="ECO:0000313" key="16">
    <source>
        <dbReference type="Proteomes" id="UP000811545"/>
    </source>
</evidence>
<dbReference type="Gene3D" id="3.90.1110.10">
    <property type="entry name" value="RNA polymerase Rpb2, domain 2"/>
    <property type="match status" value="1"/>
</dbReference>
<keyword evidence="1 6" id="KW-0240">DNA-directed RNA polymerase</keyword>
<dbReference type="EMBL" id="QLTW01000014">
    <property type="protein sequence ID" value="MBT9144621.1"/>
    <property type="molecule type" value="Genomic_DNA"/>
</dbReference>
<accession>A0A9E2BHC6</accession>
<feature type="domain" description="RNA polymerase beta subunit protrusion" evidence="12">
    <location>
        <begin position="24"/>
        <end position="421"/>
    </location>
</feature>
<feature type="domain" description="RNA polymerase Rpb2" evidence="13">
    <location>
        <begin position="436"/>
        <end position="504"/>
    </location>
</feature>
<comment type="similarity">
    <text evidence="6 7">Belongs to the RNA polymerase beta chain family.</text>
</comment>
<dbReference type="NCBIfam" id="TIGR02013">
    <property type="entry name" value="rpoB"/>
    <property type="match status" value="1"/>
</dbReference>
<feature type="domain" description="DNA-directed RNA polymerase beta subunit external 1" evidence="14">
    <location>
        <begin position="514"/>
        <end position="579"/>
    </location>
</feature>
<organism evidence="15 16">
    <name type="scientific">Psychracetigena formicireducens</name>
    <dbReference type="NCBI Taxonomy" id="2986056"/>
    <lineage>
        <taxon>Bacteria</taxon>
        <taxon>Bacillati</taxon>
        <taxon>Candidatus Lithacetigenota</taxon>
        <taxon>Candidatus Psychracetigena</taxon>
    </lineage>
</organism>
<dbReference type="InterPro" id="IPR037033">
    <property type="entry name" value="DNA-dir_RNAP_su2_hyb_sf"/>
</dbReference>
<dbReference type="Proteomes" id="UP000811545">
    <property type="component" value="Unassembled WGS sequence"/>
</dbReference>
<feature type="domain" description="RNA polymerase Rpb2" evidence="10">
    <location>
        <begin position="1028"/>
        <end position="1102"/>
    </location>
</feature>
<dbReference type="GO" id="GO:0000428">
    <property type="term" value="C:DNA-directed RNA polymerase complex"/>
    <property type="evidence" value="ECO:0007669"/>
    <property type="project" value="UniProtKB-KW"/>
</dbReference>
<dbReference type="Gene3D" id="2.40.270.10">
    <property type="entry name" value="DNA-directed RNA polymerase, subunit 2, domain 6"/>
    <property type="match status" value="2"/>
</dbReference>
<evidence type="ECO:0000256" key="1">
    <source>
        <dbReference type="ARBA" id="ARBA00022478"/>
    </source>
</evidence>
<dbReference type="InterPro" id="IPR019462">
    <property type="entry name" value="DNA-dir_RNA_pol_bsu_external_1"/>
</dbReference>
<dbReference type="InterPro" id="IPR014724">
    <property type="entry name" value="RNA_pol_RPB2_OB-fold"/>
</dbReference>
<dbReference type="GO" id="GO:0003899">
    <property type="term" value="F:DNA-directed RNA polymerase activity"/>
    <property type="evidence" value="ECO:0007669"/>
    <property type="project" value="UniProtKB-UniRule"/>
</dbReference>
<evidence type="ECO:0000259" key="13">
    <source>
        <dbReference type="Pfam" id="PF04565"/>
    </source>
</evidence>
<keyword evidence="4 6" id="KW-0804">Transcription</keyword>
<evidence type="ECO:0000313" key="15">
    <source>
        <dbReference type="EMBL" id="MBT9144621.1"/>
    </source>
</evidence>
<dbReference type="NCBIfam" id="NF001616">
    <property type="entry name" value="PRK00405.1"/>
    <property type="match status" value="1"/>
</dbReference>
<dbReference type="InterPro" id="IPR007120">
    <property type="entry name" value="DNA-dir_RNAP_su2_dom"/>
</dbReference>
<dbReference type="SUPFAM" id="SSF64484">
    <property type="entry name" value="beta and beta-prime subunits of DNA dependent RNA-polymerase"/>
    <property type="match status" value="1"/>
</dbReference>
<proteinExistence type="inferred from homology"/>
<dbReference type="Gene3D" id="2.40.50.150">
    <property type="match status" value="1"/>
</dbReference>
<dbReference type="Pfam" id="PF04561">
    <property type="entry name" value="RNA_pol_Rpb2_2"/>
    <property type="match status" value="2"/>
</dbReference>
<dbReference type="GO" id="GO:0006351">
    <property type="term" value="P:DNA-templated transcription"/>
    <property type="evidence" value="ECO:0007669"/>
    <property type="project" value="UniProtKB-UniRule"/>
</dbReference>
<dbReference type="InterPro" id="IPR007121">
    <property type="entry name" value="RNA_pol_bsu_CS"/>
</dbReference>
<protein>
    <recommendedName>
        <fullName evidence="6 8">DNA-directed RNA polymerase subunit beta</fullName>
        <shortName evidence="6">RNAP subunit beta</shortName>
        <ecNumber evidence="6 8">2.7.7.6</ecNumber>
    </recommendedName>
    <alternativeName>
        <fullName evidence="6">RNA polymerase subunit beta</fullName>
    </alternativeName>
    <alternativeName>
        <fullName evidence="6">Transcriptase subunit beta</fullName>
    </alternativeName>
</protein>
<dbReference type="Pfam" id="PF04563">
    <property type="entry name" value="RNA_pol_Rpb2_1"/>
    <property type="match status" value="1"/>
</dbReference>
<evidence type="ECO:0000256" key="2">
    <source>
        <dbReference type="ARBA" id="ARBA00022679"/>
    </source>
</evidence>
<evidence type="ECO:0000256" key="8">
    <source>
        <dbReference type="RuleBase" id="RU363031"/>
    </source>
</evidence>
<dbReference type="GO" id="GO:0003677">
    <property type="term" value="F:DNA binding"/>
    <property type="evidence" value="ECO:0007669"/>
    <property type="project" value="UniProtKB-UniRule"/>
</dbReference>
<dbReference type="AlphaFoldDB" id="A0A9E2BHC6"/>
<dbReference type="Gene3D" id="3.90.1100.10">
    <property type="match status" value="2"/>
</dbReference>
<evidence type="ECO:0000256" key="3">
    <source>
        <dbReference type="ARBA" id="ARBA00022695"/>
    </source>
</evidence>
<sequence length="1135" mass="126413">MENNTSKLLNLGKISGQLEPPGFLEHQTESFNSFLDKGIEDLIFSINPIKEAGMILEFSKYYIEPSQISYEECRERRVTYQGKIKSQAKLKLPGGEIKEQEVILANIPLMSDSGTFLINGTQRVVVSQLTRSPGVYFEKIPEDQPGSLCITAYLIPDRGTWIDFEVERNGTIWVRIDKKSRRVPITVLLRAAGLSTDDDLFKVFNNSYKSEIGYEAIEAGDYLDLDKIKSDYKDELLKEGTLLTGRLVYLLKDLGLENIPIIRNEVSKALITTLKKDTTKNSDEAYLEIYKKLKPGEMPSLETAKRFVNLLLFDSKRNNLDKVGRYKINKRLGVAVPETNTTLTLEDIIAITRQLIKLYEGLEDYDDIDHLGNRRVKLVGELLLGHLKAALAKLDRIIRDKMIVTPHQEITPSRIVSSRPLSTAFKEFFTASQLSQYLDEINPLASLTHKRRLSSLGPGGLHRERAGIEVRDVHHSHYGRICPIETPEGANIGLINTLSTYSRINDYGFIVTPYFKVKSGKRTSEILYLTADEEKTLFVADPTTSIGDDDSIISNQLTARKGSELVSTTKERINLMNVSPRQIFSISASLIPFLEHDDANRALMGSNMYRQAVPLLYPEPPLVGTGLETKVAIDSGEALVAKNDGLVDYLDAGKIIISNDNSLKDTYILSKFQRTNQSTVFNQYPIVEKGQRIEKGQIIADSQSIYQGELSLGRNVLVAFMVWGGYNYEDAIIISEKLVRDDVFTSLHVEEYEIQARELKVATEEITRDIPGESEESLNNLEETGIIRLGAEVKAGDILVGKVTPRGEGELSPEDRILRAIFGEKASNVKNTSLRLPPGEQGVIVGVTVHSLENGDELPSGVIKSVKVRVAQKRKINVGDKIAGRHGNKGVIAKVLSEEDMPFLEDGTSVDIILNPLGVPSRMNVGQILEMYLGWIASKMGTRFVVPIFDGPKLPEITELLKEANIPGEGRMPLRDGKEGDYFLNEVSIGKMYVFKLIHLVEDKIHARAIGPYSLITQQPLGGKTQFGGQRFGEMEVWALEGHGAAYTLQEMLTIKSDDISGRNKTFRDIVKGKGVSAPGCPESFKVLIQELRSLCLDVILMANEEKKSALKTQLLPIQDKVAAGAIFRGDGDYE</sequence>
<dbReference type="InterPro" id="IPR007641">
    <property type="entry name" value="RNA_pol_Rpb2_7"/>
</dbReference>
<feature type="domain" description="DNA-directed RNA polymerase subunit 2 hybrid-binding" evidence="9">
    <location>
        <begin position="640"/>
        <end position="1026"/>
    </location>
</feature>
<feature type="domain" description="RNA polymerase Rpb2" evidence="11">
    <location>
        <begin position="268"/>
        <end position="377"/>
    </location>
</feature>
<keyword evidence="2 6" id="KW-0808">Transferase</keyword>
<dbReference type="Pfam" id="PF00562">
    <property type="entry name" value="RNA_pol_Rpb2_6"/>
    <property type="match status" value="1"/>
</dbReference>
<evidence type="ECO:0000259" key="12">
    <source>
        <dbReference type="Pfam" id="PF04563"/>
    </source>
</evidence>
<keyword evidence="3 6" id="KW-0548">Nucleotidyltransferase</keyword>
<dbReference type="Gene3D" id="2.30.150.10">
    <property type="entry name" value="DNA-directed RNA polymerase, beta subunit, external 1 domain"/>
    <property type="match status" value="1"/>
</dbReference>
<reference evidence="15 16" key="1">
    <citation type="journal article" date="2021" name="bioRxiv">
        <title>Unique metabolic strategies in Hadean analogues reveal hints for primordial physiology.</title>
        <authorList>
            <person name="Nobu M.K."/>
            <person name="Nakai R."/>
            <person name="Tamazawa S."/>
            <person name="Mori H."/>
            <person name="Toyoda A."/>
            <person name="Ijiri A."/>
            <person name="Suzuki S."/>
            <person name="Kurokawa K."/>
            <person name="Kamagata Y."/>
            <person name="Tamaki H."/>
        </authorList>
    </citation>
    <scope>NUCLEOTIDE SEQUENCE [LARGE SCALE GENOMIC DNA]</scope>
    <source>
        <strain evidence="15">BS525</strain>
    </source>
</reference>
<dbReference type="HAMAP" id="MF_01321">
    <property type="entry name" value="RNApol_bact_RpoB"/>
    <property type="match status" value="1"/>
</dbReference>
<dbReference type="Pfam" id="PF10385">
    <property type="entry name" value="RNA_pol_Rpb2_45"/>
    <property type="match status" value="1"/>
</dbReference>
<dbReference type="GO" id="GO:0032549">
    <property type="term" value="F:ribonucleoside binding"/>
    <property type="evidence" value="ECO:0007669"/>
    <property type="project" value="InterPro"/>
</dbReference>
<comment type="function">
    <text evidence="6 8">DNA-dependent RNA polymerase catalyzes the transcription of DNA into RNA using the four ribonucleoside triphosphates as substrates.</text>
</comment>
<comment type="subunit">
    <text evidence="6 8">The RNAP catalytic core consists of 2 alpha, 1 beta, 1 beta' and 1 omega subunit. When a sigma factor is associated with the core the holoenzyme is formed, which can initiate transcription.</text>
</comment>
<dbReference type="PANTHER" id="PTHR20856">
    <property type="entry name" value="DNA-DIRECTED RNA POLYMERASE I SUBUNIT 2"/>
    <property type="match status" value="1"/>
</dbReference>
<name>A0A9E2BHC6_PSYF1</name>
<dbReference type="Pfam" id="PF04560">
    <property type="entry name" value="RNA_pol_Rpb2_7"/>
    <property type="match status" value="1"/>
</dbReference>
<dbReference type="InterPro" id="IPR007645">
    <property type="entry name" value="RNA_pol_Rpb2_3"/>
</dbReference>
<evidence type="ECO:0000259" key="9">
    <source>
        <dbReference type="Pfam" id="PF00562"/>
    </source>
</evidence>
<dbReference type="EC" id="2.7.7.6" evidence="6 8"/>
<comment type="catalytic activity">
    <reaction evidence="5 6 8">
        <text>RNA(n) + a ribonucleoside 5'-triphosphate = RNA(n+1) + diphosphate</text>
        <dbReference type="Rhea" id="RHEA:21248"/>
        <dbReference type="Rhea" id="RHEA-COMP:14527"/>
        <dbReference type="Rhea" id="RHEA-COMP:17342"/>
        <dbReference type="ChEBI" id="CHEBI:33019"/>
        <dbReference type="ChEBI" id="CHEBI:61557"/>
        <dbReference type="ChEBI" id="CHEBI:140395"/>
        <dbReference type="EC" id="2.7.7.6"/>
    </reaction>
</comment>
<dbReference type="PROSITE" id="PS01166">
    <property type="entry name" value="RNA_POL_BETA"/>
    <property type="match status" value="1"/>
</dbReference>
<evidence type="ECO:0000259" key="14">
    <source>
        <dbReference type="Pfam" id="PF10385"/>
    </source>
</evidence>
<dbReference type="InterPro" id="IPR042107">
    <property type="entry name" value="DNA-dir_RNA_pol_bsu_ext_1_sf"/>
</dbReference>
<dbReference type="Pfam" id="PF04565">
    <property type="entry name" value="RNA_pol_Rpb2_3"/>
    <property type="match status" value="1"/>
</dbReference>
<evidence type="ECO:0000256" key="5">
    <source>
        <dbReference type="ARBA" id="ARBA00048552"/>
    </source>
</evidence>
<dbReference type="Gene3D" id="3.90.1800.10">
    <property type="entry name" value="RNA polymerase alpha subunit dimerisation domain"/>
    <property type="match status" value="1"/>
</dbReference>
<dbReference type="InterPro" id="IPR037034">
    <property type="entry name" value="RNA_pol_Rpb2_2_sf"/>
</dbReference>
<dbReference type="Gene3D" id="2.40.50.100">
    <property type="match status" value="1"/>
</dbReference>
<comment type="caution">
    <text evidence="15">The sequence shown here is derived from an EMBL/GenBank/DDBJ whole genome shotgun (WGS) entry which is preliminary data.</text>
</comment>